<dbReference type="Gene3D" id="2.40.170.20">
    <property type="entry name" value="TonB-dependent receptor, beta-barrel domain"/>
    <property type="match status" value="1"/>
</dbReference>
<keyword evidence="8" id="KW-0998">Cell outer membrane</keyword>
<evidence type="ECO:0000256" key="5">
    <source>
        <dbReference type="ARBA" id="ARBA00022692"/>
    </source>
</evidence>
<dbReference type="GO" id="GO:0015344">
    <property type="term" value="F:siderophore uptake transmembrane transporter activity"/>
    <property type="evidence" value="ECO:0007669"/>
    <property type="project" value="TreeGrafter"/>
</dbReference>
<dbReference type="OrthoDB" id="9790771at2"/>
<keyword evidence="4" id="KW-1134">Transmembrane beta strand</keyword>
<dbReference type="PANTHER" id="PTHR30069">
    <property type="entry name" value="TONB-DEPENDENT OUTER MEMBRANE RECEPTOR"/>
    <property type="match status" value="1"/>
</dbReference>
<accession>A0A238TDL9</accession>
<dbReference type="GO" id="GO:0009279">
    <property type="term" value="C:cell outer membrane"/>
    <property type="evidence" value="ECO:0007669"/>
    <property type="project" value="UniProtKB-SubCell"/>
</dbReference>
<reference evidence="10" key="1">
    <citation type="submission" date="2017-05" db="EMBL/GenBank/DDBJ databases">
        <authorList>
            <person name="Song R."/>
            <person name="Chenine A.L."/>
            <person name="Ruprecht R.M."/>
        </authorList>
    </citation>
    <scope>NUCLEOTIDE SEQUENCE</scope>
    <source>
        <strain evidence="10">Kingella_eburonensis</strain>
    </source>
</reference>
<name>A0A238TDL9_9NEIS</name>
<evidence type="ECO:0000313" key="12">
    <source>
        <dbReference type="Proteomes" id="UP000215450"/>
    </source>
</evidence>
<proteinExistence type="inferred from homology"/>
<evidence type="ECO:0000256" key="2">
    <source>
        <dbReference type="ARBA" id="ARBA00009810"/>
    </source>
</evidence>
<comment type="subcellular location">
    <subcellularLocation>
        <location evidence="1">Cell outer membrane</location>
        <topology evidence="1">Multi-pass membrane protein</topology>
    </subcellularLocation>
</comment>
<reference evidence="11 12" key="2">
    <citation type="submission" date="2017-06" db="EMBL/GenBank/DDBJ databases">
        <authorList>
            <person name="Kim H.J."/>
            <person name="Triplett B.A."/>
        </authorList>
    </citation>
    <scope>NUCLEOTIDE SEQUENCE [LARGE SCALE GENOMIC DNA]</scope>
    <source>
        <strain evidence="11">Kingella_eburonensis</strain>
    </source>
</reference>
<feature type="domain" description="TonB-dependent receptor-like beta-barrel" evidence="9">
    <location>
        <begin position="22"/>
        <end position="258"/>
    </location>
</feature>
<dbReference type="InterPro" id="IPR000531">
    <property type="entry name" value="Beta-barrel_TonB"/>
</dbReference>
<dbReference type="Proteomes" id="UP000215450">
    <property type="component" value="Unassembled WGS sequence"/>
</dbReference>
<evidence type="ECO:0000313" key="11">
    <source>
        <dbReference type="EMBL" id="SNB80733.1"/>
    </source>
</evidence>
<keyword evidence="5" id="KW-0812">Transmembrane</keyword>
<evidence type="ECO:0000256" key="3">
    <source>
        <dbReference type="ARBA" id="ARBA00022448"/>
    </source>
</evidence>
<keyword evidence="6" id="KW-0798">TonB box</keyword>
<keyword evidence="3" id="KW-0813">Transport</keyword>
<dbReference type="AlphaFoldDB" id="A0A238TDL9"/>
<organism evidence="11 12">
    <name type="scientific">Kingella negevensis</name>
    <dbReference type="NCBI Taxonomy" id="1522312"/>
    <lineage>
        <taxon>Bacteria</taxon>
        <taxon>Pseudomonadati</taxon>
        <taxon>Pseudomonadota</taxon>
        <taxon>Betaproteobacteria</taxon>
        <taxon>Neisseriales</taxon>
        <taxon>Neisseriaceae</taxon>
        <taxon>Kingella</taxon>
    </lineage>
</organism>
<evidence type="ECO:0000256" key="6">
    <source>
        <dbReference type="ARBA" id="ARBA00023077"/>
    </source>
</evidence>
<evidence type="ECO:0000313" key="10">
    <source>
        <dbReference type="EMBL" id="SMQ13016.1"/>
    </source>
</evidence>
<evidence type="ECO:0000256" key="4">
    <source>
        <dbReference type="ARBA" id="ARBA00022452"/>
    </source>
</evidence>
<gene>
    <name evidence="10" type="ORF">KEBURONENSIS_00386</name>
    <name evidence="11" type="ORF">KEBURONENSIS_01879</name>
</gene>
<dbReference type="Pfam" id="PF00593">
    <property type="entry name" value="TonB_dep_Rec_b-barrel"/>
    <property type="match status" value="1"/>
</dbReference>
<evidence type="ECO:0000256" key="1">
    <source>
        <dbReference type="ARBA" id="ARBA00004571"/>
    </source>
</evidence>
<dbReference type="SUPFAM" id="SSF56935">
    <property type="entry name" value="Porins"/>
    <property type="match status" value="1"/>
</dbReference>
<evidence type="ECO:0000259" key="9">
    <source>
        <dbReference type="Pfam" id="PF00593"/>
    </source>
</evidence>
<sequence length="281" mass="31622">MKTNMTQQTFKRRWNGLDALFSGNWLNKKEYKDGNDRTVNGSAIAQRGLLAKLAYNFNDSNRLTLSHRQEKTYGERNLREEFDFSQVGNDKNNSPRYRILNQDTTNLEYEGKQLGLLGSLKANIYRQTIKREEPTATSNPINKINIIGANFGFDTPLLDKHTLKYSLNWRHQESEPASRIGRGSTKTDTGVYAEGIRDFAPITLTTGVRCDHFKANFSDGKSFTGHNVNPSLGVIYDVNPDLSFSGSLNYVSGFNEMPPLSNVKPLPTNTIRSMDLSAAPK</sequence>
<evidence type="ECO:0000256" key="7">
    <source>
        <dbReference type="ARBA" id="ARBA00023136"/>
    </source>
</evidence>
<keyword evidence="12" id="KW-1185">Reference proteome</keyword>
<dbReference type="PANTHER" id="PTHR30069:SF41">
    <property type="entry name" value="HEME_HEMOPEXIN UTILIZATION PROTEIN C"/>
    <property type="match status" value="1"/>
</dbReference>
<comment type="similarity">
    <text evidence="2">Belongs to the TonB-dependent receptor family.</text>
</comment>
<dbReference type="GO" id="GO:0044718">
    <property type="term" value="P:siderophore transmembrane transport"/>
    <property type="evidence" value="ECO:0007669"/>
    <property type="project" value="TreeGrafter"/>
</dbReference>
<keyword evidence="7" id="KW-0472">Membrane</keyword>
<evidence type="ECO:0000256" key="8">
    <source>
        <dbReference type="ARBA" id="ARBA00023237"/>
    </source>
</evidence>
<dbReference type="EMBL" id="FXUV02000051">
    <property type="protein sequence ID" value="SNB80733.1"/>
    <property type="molecule type" value="Genomic_DNA"/>
</dbReference>
<dbReference type="InterPro" id="IPR036942">
    <property type="entry name" value="Beta-barrel_TonB_sf"/>
</dbReference>
<dbReference type="EMBL" id="FXUV01000041">
    <property type="protein sequence ID" value="SMQ13016.1"/>
    <property type="molecule type" value="Genomic_DNA"/>
</dbReference>
<protein>
    <recommendedName>
        <fullName evidence="9">TonB-dependent receptor-like beta-barrel domain-containing protein</fullName>
    </recommendedName>
</protein>
<dbReference type="InterPro" id="IPR039426">
    <property type="entry name" value="TonB-dep_rcpt-like"/>
</dbReference>